<dbReference type="InParanoid" id="A0A1Y2GQM4"/>
<dbReference type="Proteomes" id="UP000193648">
    <property type="component" value="Unassembled WGS sequence"/>
</dbReference>
<keyword evidence="3" id="KW-1185">Reference proteome</keyword>
<feature type="compositionally biased region" description="Low complexity" evidence="1">
    <location>
        <begin position="85"/>
        <end position="105"/>
    </location>
</feature>
<name>A0A1Y2GQM4_9FUNG</name>
<dbReference type="RefSeq" id="XP_021882363.1">
    <property type="nucleotide sequence ID" value="XM_022023846.1"/>
</dbReference>
<evidence type="ECO:0000313" key="3">
    <source>
        <dbReference type="Proteomes" id="UP000193648"/>
    </source>
</evidence>
<proteinExistence type="predicted"/>
<dbReference type="GeneID" id="33565690"/>
<feature type="region of interest" description="Disordered" evidence="1">
    <location>
        <begin position="53"/>
        <end position="124"/>
    </location>
</feature>
<evidence type="ECO:0000313" key="2">
    <source>
        <dbReference type="EMBL" id="ORZ19195.1"/>
    </source>
</evidence>
<feature type="region of interest" description="Disordered" evidence="1">
    <location>
        <begin position="140"/>
        <end position="160"/>
    </location>
</feature>
<sequence>MSNPTSLSNINPTSTSTPSVAGGIPASGTSGSEASGITFDPRELHVDYSQFRIGGFLGNGPVSSDGSNNNNNRGQVSGDVDDLNLNEASNSDSDSNSNGNPSASPLKATSTANEKSEQEVAREQRQARFMELLQSGKINVPREEDPFPGRKYTMPVERPK</sequence>
<gene>
    <name evidence="2" type="ORF">BCR41DRAFT_351722</name>
</gene>
<reference evidence="2 3" key="1">
    <citation type="submission" date="2016-07" db="EMBL/GenBank/DDBJ databases">
        <title>Pervasive Adenine N6-methylation of Active Genes in Fungi.</title>
        <authorList>
            <consortium name="DOE Joint Genome Institute"/>
            <person name="Mondo S.J."/>
            <person name="Dannebaum R.O."/>
            <person name="Kuo R.C."/>
            <person name="Labutti K."/>
            <person name="Haridas S."/>
            <person name="Kuo A."/>
            <person name="Salamov A."/>
            <person name="Ahrendt S.R."/>
            <person name="Lipzen A."/>
            <person name="Sullivan W."/>
            <person name="Andreopoulos W.B."/>
            <person name="Clum A."/>
            <person name="Lindquist E."/>
            <person name="Daum C."/>
            <person name="Ramamoorthy G.K."/>
            <person name="Gryganskyi A."/>
            <person name="Culley D."/>
            <person name="Magnuson J.K."/>
            <person name="James T.Y."/>
            <person name="O'Malley M.A."/>
            <person name="Stajich J.E."/>
            <person name="Spatafora J.W."/>
            <person name="Visel A."/>
            <person name="Grigoriev I.V."/>
        </authorList>
    </citation>
    <scope>NUCLEOTIDE SEQUENCE [LARGE SCALE GENOMIC DNA]</scope>
    <source>
        <strain evidence="2 3">NRRL 3116</strain>
    </source>
</reference>
<evidence type="ECO:0000256" key="1">
    <source>
        <dbReference type="SAM" id="MobiDB-lite"/>
    </source>
</evidence>
<feature type="compositionally biased region" description="Low complexity" evidence="1">
    <location>
        <begin position="1"/>
        <end position="19"/>
    </location>
</feature>
<comment type="caution">
    <text evidence="2">The sequence shown here is derived from an EMBL/GenBank/DDBJ whole genome shotgun (WGS) entry which is preliminary data.</text>
</comment>
<protein>
    <submittedName>
        <fullName evidence="2">Uncharacterized protein</fullName>
    </submittedName>
</protein>
<feature type="compositionally biased region" description="Low complexity" evidence="1">
    <location>
        <begin position="59"/>
        <end position="78"/>
    </location>
</feature>
<dbReference type="OrthoDB" id="2438625at2759"/>
<dbReference type="AlphaFoldDB" id="A0A1Y2GQM4"/>
<feature type="region of interest" description="Disordered" evidence="1">
    <location>
        <begin position="1"/>
        <end position="38"/>
    </location>
</feature>
<accession>A0A1Y2GQM4</accession>
<dbReference type="EMBL" id="MCFF01000014">
    <property type="protein sequence ID" value="ORZ19195.1"/>
    <property type="molecule type" value="Genomic_DNA"/>
</dbReference>
<feature type="compositionally biased region" description="Basic and acidic residues" evidence="1">
    <location>
        <begin position="114"/>
        <end position="124"/>
    </location>
</feature>
<organism evidence="2 3">
    <name type="scientific">Lobosporangium transversale</name>
    <dbReference type="NCBI Taxonomy" id="64571"/>
    <lineage>
        <taxon>Eukaryota</taxon>
        <taxon>Fungi</taxon>
        <taxon>Fungi incertae sedis</taxon>
        <taxon>Mucoromycota</taxon>
        <taxon>Mortierellomycotina</taxon>
        <taxon>Mortierellomycetes</taxon>
        <taxon>Mortierellales</taxon>
        <taxon>Mortierellaceae</taxon>
        <taxon>Lobosporangium</taxon>
    </lineage>
</organism>